<keyword evidence="2" id="KW-1185">Reference proteome</keyword>
<comment type="caution">
    <text evidence="1">The sequence shown here is derived from an EMBL/GenBank/DDBJ whole genome shotgun (WGS) entry which is preliminary data.</text>
</comment>
<name>A0AAV4DLR3_9GAST</name>
<dbReference type="EMBL" id="BLXT01008026">
    <property type="protein sequence ID" value="GFO45242.1"/>
    <property type="molecule type" value="Genomic_DNA"/>
</dbReference>
<dbReference type="Proteomes" id="UP000735302">
    <property type="component" value="Unassembled WGS sequence"/>
</dbReference>
<proteinExistence type="predicted"/>
<accession>A0AAV4DLR3</accession>
<organism evidence="1 2">
    <name type="scientific">Plakobranchus ocellatus</name>
    <dbReference type="NCBI Taxonomy" id="259542"/>
    <lineage>
        <taxon>Eukaryota</taxon>
        <taxon>Metazoa</taxon>
        <taxon>Spiralia</taxon>
        <taxon>Lophotrochozoa</taxon>
        <taxon>Mollusca</taxon>
        <taxon>Gastropoda</taxon>
        <taxon>Heterobranchia</taxon>
        <taxon>Euthyneura</taxon>
        <taxon>Panpulmonata</taxon>
        <taxon>Sacoglossa</taxon>
        <taxon>Placobranchoidea</taxon>
        <taxon>Plakobranchidae</taxon>
        <taxon>Plakobranchus</taxon>
    </lineage>
</organism>
<evidence type="ECO:0000313" key="2">
    <source>
        <dbReference type="Proteomes" id="UP000735302"/>
    </source>
</evidence>
<dbReference type="AlphaFoldDB" id="A0AAV4DLR3"/>
<protein>
    <submittedName>
        <fullName evidence="1">Uncharacterized protein</fullName>
    </submittedName>
</protein>
<evidence type="ECO:0000313" key="1">
    <source>
        <dbReference type="EMBL" id="GFO45242.1"/>
    </source>
</evidence>
<sequence>MTKLVEVHIELGAFATSDYEKMMYWEGGKQLVTDRWNGRRAVKMEKALRNVWMRTGGERKSNRAGAIECIRTATMETGVSAKQTVDQASELLSCPNLLEESCRPQENRRSTRLTNMMISNSKTSTYSNQLTTNVVMGSSGRLDNLCFAKIKFVHKNSFYSGYSYIEGFDILVRSSFFTEEGLMEHKEAL</sequence>
<gene>
    <name evidence="1" type="ORF">PoB_007174700</name>
</gene>
<reference evidence="1 2" key="1">
    <citation type="journal article" date="2021" name="Elife">
        <title>Chloroplast acquisition without the gene transfer in kleptoplastic sea slugs, Plakobranchus ocellatus.</title>
        <authorList>
            <person name="Maeda T."/>
            <person name="Takahashi S."/>
            <person name="Yoshida T."/>
            <person name="Shimamura S."/>
            <person name="Takaki Y."/>
            <person name="Nagai Y."/>
            <person name="Toyoda A."/>
            <person name="Suzuki Y."/>
            <person name="Arimoto A."/>
            <person name="Ishii H."/>
            <person name="Satoh N."/>
            <person name="Nishiyama T."/>
            <person name="Hasebe M."/>
            <person name="Maruyama T."/>
            <person name="Minagawa J."/>
            <person name="Obokata J."/>
            <person name="Shigenobu S."/>
        </authorList>
    </citation>
    <scope>NUCLEOTIDE SEQUENCE [LARGE SCALE GENOMIC DNA]</scope>
</reference>